<dbReference type="AlphaFoldDB" id="A0A4P6XRP1"/>
<evidence type="ECO:0000256" key="1">
    <source>
        <dbReference type="SAM" id="Phobius"/>
    </source>
</evidence>
<gene>
    <name evidence="2" type="ORF">METSCH_C07490</name>
</gene>
<dbReference type="EMBL" id="CP034458">
    <property type="protein sequence ID" value="QBM88768.1"/>
    <property type="molecule type" value="Genomic_DNA"/>
</dbReference>
<keyword evidence="1" id="KW-1133">Transmembrane helix</keyword>
<feature type="transmembrane region" description="Helical" evidence="1">
    <location>
        <begin position="69"/>
        <end position="90"/>
    </location>
</feature>
<accession>A0A4P6XRP1</accession>
<sequence length="162" mass="18996">MGGFEHTPLVLKDRIGYCCTLKWIPNFRSRENNLCDLSVYEKDAENRLPIFFSGVFGLTYRFSSRANHYRWFILMTVFITIQMLRVISFWKQSGPRSSTRRSRRVSHEDQREFRFENAHLADYVRIQSLDFRSKTFDIECAAILVDLSSTSLVTVRTCGCLS</sequence>
<dbReference type="Proteomes" id="UP000292447">
    <property type="component" value="Chromosome III"/>
</dbReference>
<keyword evidence="1" id="KW-0472">Membrane</keyword>
<keyword evidence="3" id="KW-1185">Reference proteome</keyword>
<evidence type="ECO:0000313" key="3">
    <source>
        <dbReference type="Proteomes" id="UP000292447"/>
    </source>
</evidence>
<evidence type="ECO:0000313" key="2">
    <source>
        <dbReference type="EMBL" id="QBM88768.1"/>
    </source>
</evidence>
<reference evidence="3" key="1">
    <citation type="submission" date="2019-03" db="EMBL/GenBank/DDBJ databases">
        <title>Snf2 controls pulcherriminic acid biosynthesis and connects pigmentation and antifungal activity of the yeast Metschnikowia pulcherrima.</title>
        <authorList>
            <person name="Gore-Lloyd D."/>
            <person name="Sumann I."/>
            <person name="Brachmann A.O."/>
            <person name="Schneeberger K."/>
            <person name="Ortiz-Merino R.A."/>
            <person name="Moreno-Beltran M."/>
            <person name="Schlaefli M."/>
            <person name="Kirner P."/>
            <person name="Santos Kron A."/>
            <person name="Wolfe K.H."/>
            <person name="Piel J."/>
            <person name="Ahrens C.H."/>
            <person name="Henk D."/>
            <person name="Freimoser F.M."/>
        </authorList>
    </citation>
    <scope>NUCLEOTIDE SEQUENCE [LARGE SCALE GENOMIC DNA]</scope>
    <source>
        <strain evidence="3">APC 1.2</strain>
    </source>
</reference>
<organism evidence="2 3">
    <name type="scientific">Metschnikowia aff. pulcherrima</name>
    <dbReference type="NCBI Taxonomy" id="2163413"/>
    <lineage>
        <taxon>Eukaryota</taxon>
        <taxon>Fungi</taxon>
        <taxon>Dikarya</taxon>
        <taxon>Ascomycota</taxon>
        <taxon>Saccharomycotina</taxon>
        <taxon>Pichiomycetes</taxon>
        <taxon>Metschnikowiaceae</taxon>
        <taxon>Metschnikowia</taxon>
    </lineage>
</organism>
<protein>
    <submittedName>
        <fullName evidence="2">Uncharacterized protein</fullName>
    </submittedName>
</protein>
<proteinExistence type="predicted"/>
<keyword evidence="1" id="KW-0812">Transmembrane</keyword>
<name>A0A4P6XRP1_9ASCO</name>